<reference evidence="1 2" key="1">
    <citation type="submission" date="2007-01" db="EMBL/GenBank/DDBJ databases">
        <authorList>
            <person name="Haygood M."/>
            <person name="Podell S."/>
            <person name="Anderson C."/>
            <person name="Hopkinson B."/>
            <person name="Roe K."/>
            <person name="Barbeau K."/>
            <person name="Gaasterland T."/>
            <person name="Ferriera S."/>
            <person name="Johnson J."/>
            <person name="Kravitz S."/>
            <person name="Beeson K."/>
            <person name="Sutton G."/>
            <person name="Rogers Y.-H."/>
            <person name="Friedman R."/>
            <person name="Frazier M."/>
            <person name="Venter J.C."/>
        </authorList>
    </citation>
    <scope>NUCLEOTIDE SEQUENCE [LARGE SCALE GENOMIC DNA]</scope>
    <source>
        <strain evidence="1 2">ATCC 23134</strain>
    </source>
</reference>
<gene>
    <name evidence="1" type="ORF">M23134_01166</name>
</gene>
<dbReference type="eggNOG" id="ENOG5033XYP">
    <property type="taxonomic scope" value="Bacteria"/>
</dbReference>
<dbReference type="EMBL" id="AAWS01000005">
    <property type="protein sequence ID" value="EAY30842.1"/>
    <property type="molecule type" value="Genomic_DNA"/>
</dbReference>
<proteinExistence type="predicted"/>
<protein>
    <recommendedName>
        <fullName evidence="3">Barstar (barnase inhibitor) domain-containing protein</fullName>
    </recommendedName>
</protein>
<dbReference type="OrthoDB" id="1493590at2"/>
<evidence type="ECO:0008006" key="3">
    <source>
        <dbReference type="Google" id="ProtNLM"/>
    </source>
</evidence>
<accession>A1ZFR8</accession>
<evidence type="ECO:0000313" key="2">
    <source>
        <dbReference type="Proteomes" id="UP000004095"/>
    </source>
</evidence>
<evidence type="ECO:0000313" key="1">
    <source>
        <dbReference type="EMBL" id="EAY30842.1"/>
    </source>
</evidence>
<name>A1ZFR8_MICM2</name>
<dbReference type="Proteomes" id="UP000004095">
    <property type="component" value="Unassembled WGS sequence"/>
</dbReference>
<sequence length="230" mass="27675">MMLIHIYLNEALIAEAQNIRLEPYSTTTLRKLYFSKVKQKADEILLEHEDQVQIEIYALDKQLMYFEFELYDVNYLDLNFWTFEGFIKNNVIYRQGFIDVYNYWISGKEVQWYNLPKGISIIDYILACMNYSSLQITPKKDVFEIDFELVKSELDFACAFAEEFLGKRSYMGRYLDTFEDCLLTLYKHRGRYFEDKTIKLKHINKNEDIHSLIDEVKLILKKYRFNIIEA</sequence>
<organism evidence="1 2">
    <name type="scientific">Microscilla marina ATCC 23134</name>
    <dbReference type="NCBI Taxonomy" id="313606"/>
    <lineage>
        <taxon>Bacteria</taxon>
        <taxon>Pseudomonadati</taxon>
        <taxon>Bacteroidota</taxon>
        <taxon>Cytophagia</taxon>
        <taxon>Cytophagales</taxon>
        <taxon>Microscillaceae</taxon>
        <taxon>Microscilla</taxon>
    </lineage>
</organism>
<comment type="caution">
    <text evidence="1">The sequence shown here is derived from an EMBL/GenBank/DDBJ whole genome shotgun (WGS) entry which is preliminary data.</text>
</comment>
<dbReference type="AlphaFoldDB" id="A1ZFR8"/>
<keyword evidence="2" id="KW-1185">Reference proteome</keyword>
<dbReference type="RefSeq" id="WP_002694549.1">
    <property type="nucleotide sequence ID" value="NZ_AAWS01000005.1"/>
</dbReference>